<protein>
    <submittedName>
        <fullName evidence="2">VOC family protein</fullName>
    </submittedName>
</protein>
<name>A0A6B8RV93_9BACL</name>
<dbReference type="EMBL" id="CP034235">
    <property type="protein sequence ID" value="QGQ99353.1"/>
    <property type="molecule type" value="Genomic_DNA"/>
</dbReference>
<evidence type="ECO:0000313" key="3">
    <source>
        <dbReference type="Proteomes" id="UP000426246"/>
    </source>
</evidence>
<dbReference type="InterPro" id="IPR004360">
    <property type="entry name" value="Glyas_Fos-R_dOase_dom"/>
</dbReference>
<reference evidence="3" key="1">
    <citation type="submission" date="2018-11" db="EMBL/GenBank/DDBJ databases">
        <title>Complete genome sequence of Paenibacillus sp. ML311-T8.</title>
        <authorList>
            <person name="Nam Y.-D."/>
            <person name="Kang J."/>
            <person name="Chung W.-H."/>
            <person name="Park Y.S."/>
        </authorList>
    </citation>
    <scope>NUCLEOTIDE SEQUENCE [LARGE SCALE GENOMIC DNA]</scope>
    <source>
        <strain evidence="3">ML311-T8</strain>
    </source>
</reference>
<dbReference type="Pfam" id="PF00903">
    <property type="entry name" value="Glyoxalase"/>
    <property type="match status" value="1"/>
</dbReference>
<accession>A0A6B8RV93</accession>
<organism evidence="2 3">
    <name type="scientific">Paenibacillus psychroresistens</name>
    <dbReference type="NCBI Taxonomy" id="1778678"/>
    <lineage>
        <taxon>Bacteria</taxon>
        <taxon>Bacillati</taxon>
        <taxon>Bacillota</taxon>
        <taxon>Bacilli</taxon>
        <taxon>Bacillales</taxon>
        <taxon>Paenibacillaceae</taxon>
        <taxon>Paenibacillus</taxon>
    </lineage>
</organism>
<gene>
    <name evidence="2" type="ORF">EHS13_33075</name>
</gene>
<dbReference type="PROSITE" id="PS51819">
    <property type="entry name" value="VOC"/>
    <property type="match status" value="1"/>
</dbReference>
<feature type="domain" description="VOC" evidence="1">
    <location>
        <begin position="134"/>
        <end position="247"/>
    </location>
</feature>
<dbReference type="OrthoDB" id="2184229at2"/>
<dbReference type="AlphaFoldDB" id="A0A6B8RV93"/>
<dbReference type="InterPro" id="IPR037523">
    <property type="entry name" value="VOC_core"/>
</dbReference>
<dbReference type="RefSeq" id="WP_155704512.1">
    <property type="nucleotide sequence ID" value="NZ_CP034235.1"/>
</dbReference>
<dbReference type="KEGG" id="ppsc:EHS13_33075"/>
<dbReference type="Proteomes" id="UP000426246">
    <property type="component" value="Chromosome"/>
</dbReference>
<proteinExistence type="predicted"/>
<dbReference type="Gene3D" id="3.10.180.10">
    <property type="entry name" value="2,3-Dihydroxybiphenyl 1,2-Dioxygenase, domain 1"/>
    <property type="match status" value="2"/>
</dbReference>
<dbReference type="SUPFAM" id="SSF54593">
    <property type="entry name" value="Glyoxalase/Bleomycin resistance protein/Dihydroxybiphenyl dioxygenase"/>
    <property type="match status" value="2"/>
</dbReference>
<dbReference type="InterPro" id="IPR029068">
    <property type="entry name" value="Glyas_Bleomycin-R_OHBP_Dase"/>
</dbReference>
<sequence>MSKVKQNLHISGPSPSEIYLPVTNAEASVAWYRRHFGMESISSQHEKETLTLQEGSLLTLVEVGRLNRYDAVPFGFKAYDALKFHQSLDRTAVVASEPTKFHHYTDFNVRDLDANALGVISDPAWPDTPNNVFKFDGVFIGVKNIERAHVWYSEVFGADVIYDFTFPTLELSAARHVCYDGIPVSLVESPHGEVCYRICDFYTENIAADYEFLKSNGVRVNGKTEKGGREMFTFYDMEGNEFGLLQRN</sequence>
<keyword evidence="3" id="KW-1185">Reference proteome</keyword>
<evidence type="ECO:0000313" key="2">
    <source>
        <dbReference type="EMBL" id="QGQ99353.1"/>
    </source>
</evidence>
<evidence type="ECO:0000259" key="1">
    <source>
        <dbReference type="PROSITE" id="PS51819"/>
    </source>
</evidence>
<dbReference type="CDD" id="cd06587">
    <property type="entry name" value="VOC"/>
    <property type="match status" value="1"/>
</dbReference>